<dbReference type="Proteomes" id="UP000308267">
    <property type="component" value="Unassembled WGS sequence"/>
</dbReference>
<reference evidence="1 2" key="1">
    <citation type="journal article" date="2019" name="BMC Genomics">
        <title>New insights from Opisthorchis felineus genome: update on genomics of the epidemiologically important liver flukes.</title>
        <authorList>
            <person name="Ershov N.I."/>
            <person name="Mordvinov V.A."/>
            <person name="Prokhortchouk E.B."/>
            <person name="Pakharukova M.Y."/>
            <person name="Gunbin K.V."/>
            <person name="Ustyantsev K."/>
            <person name="Genaev M.A."/>
            <person name="Blinov A.G."/>
            <person name="Mazur A."/>
            <person name="Boulygina E."/>
            <person name="Tsygankova S."/>
            <person name="Khrameeva E."/>
            <person name="Chekanov N."/>
            <person name="Fan G."/>
            <person name="Xiao A."/>
            <person name="Zhang H."/>
            <person name="Xu X."/>
            <person name="Yang H."/>
            <person name="Solovyev V."/>
            <person name="Lee S.M."/>
            <person name="Liu X."/>
            <person name="Afonnikov D.A."/>
            <person name="Skryabin K.G."/>
        </authorList>
    </citation>
    <scope>NUCLEOTIDE SEQUENCE [LARGE SCALE GENOMIC DNA]</scope>
    <source>
        <strain evidence="1">AK-0245</strain>
        <tissue evidence="1">Whole organism</tissue>
    </source>
</reference>
<evidence type="ECO:0000313" key="2">
    <source>
        <dbReference type="Proteomes" id="UP000308267"/>
    </source>
</evidence>
<protein>
    <submittedName>
        <fullName evidence="1">Uncharacterized protein</fullName>
    </submittedName>
</protein>
<dbReference type="EMBL" id="SJOL01000056">
    <property type="protein sequence ID" value="TGZ76011.1"/>
    <property type="molecule type" value="Genomic_DNA"/>
</dbReference>
<sequence length="54" mass="6120">MDPGSIPIDMKDFDCVGECLGTIQKYCEDWSLQGNAKWKEICNSFYIPAGNYHS</sequence>
<evidence type="ECO:0000313" key="1">
    <source>
        <dbReference type="EMBL" id="TGZ76011.1"/>
    </source>
</evidence>
<organism evidence="1 2">
    <name type="scientific">Opisthorchis felineus</name>
    <dbReference type="NCBI Taxonomy" id="147828"/>
    <lineage>
        <taxon>Eukaryota</taxon>
        <taxon>Metazoa</taxon>
        <taxon>Spiralia</taxon>
        <taxon>Lophotrochozoa</taxon>
        <taxon>Platyhelminthes</taxon>
        <taxon>Trematoda</taxon>
        <taxon>Digenea</taxon>
        <taxon>Opisthorchiida</taxon>
        <taxon>Opisthorchiata</taxon>
        <taxon>Opisthorchiidae</taxon>
        <taxon>Opisthorchis</taxon>
    </lineage>
</organism>
<accession>A0A4S2MGQ4</accession>
<dbReference type="AlphaFoldDB" id="A0A4S2MGQ4"/>
<keyword evidence="2" id="KW-1185">Reference proteome</keyword>
<proteinExistence type="predicted"/>
<gene>
    <name evidence="1" type="ORF">CRM22_000056</name>
</gene>
<comment type="caution">
    <text evidence="1">The sequence shown here is derived from an EMBL/GenBank/DDBJ whole genome shotgun (WGS) entry which is preliminary data.</text>
</comment>
<name>A0A4S2MGQ4_OPIFE</name>